<dbReference type="PRINTS" id="PR00053">
    <property type="entry name" value="FORKHEAD"/>
</dbReference>
<evidence type="ECO:0000256" key="3">
    <source>
        <dbReference type="ARBA" id="ARBA00034868"/>
    </source>
</evidence>
<evidence type="ECO:0000256" key="2">
    <source>
        <dbReference type="ARBA" id="ARBA00023125"/>
    </source>
</evidence>
<dbReference type="InterPro" id="IPR030456">
    <property type="entry name" value="TF_fork_head_CS_2"/>
</dbReference>
<gene>
    <name evidence="7" type="ORF">CVLEPA_LOCUS5106</name>
</gene>
<comment type="subcellular location">
    <subcellularLocation>
        <location evidence="1 4">Nucleus</location>
    </subcellularLocation>
</comment>
<feature type="compositionally biased region" description="Basic and acidic residues" evidence="5">
    <location>
        <begin position="1"/>
        <end position="11"/>
    </location>
</feature>
<feature type="compositionally biased region" description="Polar residues" evidence="5">
    <location>
        <begin position="112"/>
        <end position="131"/>
    </location>
</feature>
<feature type="region of interest" description="Disordered" evidence="5">
    <location>
        <begin position="414"/>
        <end position="463"/>
    </location>
</feature>
<keyword evidence="2 4" id="KW-0238">DNA-binding</keyword>
<feature type="compositionally biased region" description="Polar residues" evidence="5">
    <location>
        <begin position="64"/>
        <end position="97"/>
    </location>
</feature>
<dbReference type="Pfam" id="PF00250">
    <property type="entry name" value="Forkhead"/>
    <property type="match status" value="1"/>
</dbReference>
<dbReference type="PANTHER" id="PTHR46617">
    <property type="entry name" value="FORKHEAD BOX PROTEIN G1"/>
    <property type="match status" value="1"/>
</dbReference>
<dbReference type="PROSITE" id="PS50039">
    <property type="entry name" value="FORK_HEAD_3"/>
    <property type="match status" value="1"/>
</dbReference>
<organism evidence="7 8">
    <name type="scientific">Clavelina lepadiformis</name>
    <name type="common">Light-bulb sea squirt</name>
    <name type="synonym">Ascidia lepadiformis</name>
    <dbReference type="NCBI Taxonomy" id="159417"/>
    <lineage>
        <taxon>Eukaryota</taxon>
        <taxon>Metazoa</taxon>
        <taxon>Chordata</taxon>
        <taxon>Tunicata</taxon>
        <taxon>Ascidiacea</taxon>
        <taxon>Aplousobranchia</taxon>
        <taxon>Clavelinidae</taxon>
        <taxon>Clavelina</taxon>
    </lineage>
</organism>
<dbReference type="InterPro" id="IPR036390">
    <property type="entry name" value="WH_DNA-bd_sf"/>
</dbReference>
<dbReference type="InterPro" id="IPR036388">
    <property type="entry name" value="WH-like_DNA-bd_sf"/>
</dbReference>
<accession>A0ABP0F746</accession>
<evidence type="ECO:0000256" key="4">
    <source>
        <dbReference type="PROSITE-ProRule" id="PRU00089"/>
    </source>
</evidence>
<feature type="DNA-binding region" description="Fork-head" evidence="4">
    <location>
        <begin position="179"/>
        <end position="273"/>
    </location>
</feature>
<feature type="compositionally biased region" description="Basic and acidic residues" evidence="5">
    <location>
        <begin position="20"/>
        <end position="30"/>
    </location>
</feature>
<reference evidence="7 8" key="1">
    <citation type="submission" date="2024-02" db="EMBL/GenBank/DDBJ databases">
        <authorList>
            <person name="Daric V."/>
            <person name="Darras S."/>
        </authorList>
    </citation>
    <scope>NUCLEOTIDE SEQUENCE [LARGE SCALE GENOMIC DNA]</scope>
</reference>
<evidence type="ECO:0000259" key="6">
    <source>
        <dbReference type="PROSITE" id="PS50039"/>
    </source>
</evidence>
<keyword evidence="4" id="KW-0539">Nucleus</keyword>
<dbReference type="InterPro" id="IPR047208">
    <property type="entry name" value="FOXG1"/>
</dbReference>
<dbReference type="EMBL" id="CAWYQH010000024">
    <property type="protein sequence ID" value="CAK8675533.1"/>
    <property type="molecule type" value="Genomic_DNA"/>
</dbReference>
<protein>
    <recommendedName>
        <fullName evidence="3">Forkhead box protein G1</fullName>
    </recommendedName>
</protein>
<name>A0ABP0F746_CLALP</name>
<dbReference type="PANTHER" id="PTHR46617:SF3">
    <property type="entry name" value="FORKHEAD BOX PROTEIN G1"/>
    <property type="match status" value="1"/>
</dbReference>
<feature type="compositionally biased region" description="Polar residues" evidence="5">
    <location>
        <begin position="426"/>
        <end position="463"/>
    </location>
</feature>
<dbReference type="InterPro" id="IPR001766">
    <property type="entry name" value="Fork_head_dom"/>
</dbReference>
<evidence type="ECO:0000256" key="1">
    <source>
        <dbReference type="ARBA" id="ARBA00004123"/>
    </source>
</evidence>
<evidence type="ECO:0000313" key="8">
    <source>
        <dbReference type="Proteomes" id="UP001642483"/>
    </source>
</evidence>
<dbReference type="PROSITE" id="PS00657">
    <property type="entry name" value="FORK_HEAD_1"/>
    <property type="match status" value="1"/>
</dbReference>
<evidence type="ECO:0000256" key="5">
    <source>
        <dbReference type="SAM" id="MobiDB-lite"/>
    </source>
</evidence>
<keyword evidence="8" id="KW-1185">Reference proteome</keyword>
<proteinExistence type="predicted"/>
<feature type="region of interest" description="Disordered" evidence="5">
    <location>
        <begin position="1"/>
        <end position="179"/>
    </location>
</feature>
<dbReference type="SMART" id="SM00339">
    <property type="entry name" value="FH"/>
    <property type="match status" value="1"/>
</dbReference>
<dbReference type="InterPro" id="IPR018122">
    <property type="entry name" value="TF_fork_head_CS_1"/>
</dbReference>
<dbReference type="SUPFAM" id="SSF46785">
    <property type="entry name" value="Winged helix' DNA-binding domain"/>
    <property type="match status" value="1"/>
</dbReference>
<dbReference type="Gene3D" id="1.10.10.10">
    <property type="entry name" value="Winged helix-like DNA-binding domain superfamily/Winged helix DNA-binding domain"/>
    <property type="match status" value="1"/>
</dbReference>
<evidence type="ECO:0000313" key="7">
    <source>
        <dbReference type="EMBL" id="CAK8675533.1"/>
    </source>
</evidence>
<feature type="compositionally biased region" description="Basic and acidic residues" evidence="5">
    <location>
        <begin position="135"/>
        <end position="165"/>
    </location>
</feature>
<feature type="domain" description="Fork-head" evidence="6">
    <location>
        <begin position="179"/>
        <end position="273"/>
    </location>
</feature>
<dbReference type="CDD" id="cd20021">
    <property type="entry name" value="FH_FOXG"/>
    <property type="match status" value="1"/>
</dbReference>
<sequence length="525" mass="58262">MSGNFRRDFSVRRLLSGEGSFREAQEEGTRRKASPMTKVSLGELRRSSSRYYGISGEKRKESRQQNSGFTLSNTHSTGSSQQTNMSPESQVANSPDFNASKPGRDLPIYDNHSPQNGGQAAATSLSKTSQIEAGGDVKEKQAMQDDCDATSKDCNKDEKSTKDGKANNASPPSNKYGKKPPYSYNALIMMAIQRSPHKRLTLSQIYQYITTNFPYYKENKQAWQNSIRHNLSLNKCFVKVPRHYDDPGKGNYWMLDPSSDDVYIGSSTGKLRRKSTGSHSRGRLALRRRAFAQVFGARDPLLPNSVAPLFRPQVGLPYDEQSLRLSNRTQVYPLLTNPSNPLGGFSESKLETLSRYRQPMQAPLDAYYAQLASSAALMGRLPTPWNFSFHPYLLSKNAQGEFPVERRISDVMSNAMSSEPDPVTLVSPSSKPEGSDMAPSSSYNQDTPSETNSRCSSCSNEQKVPQEAEASLVKAAPTPWVPRTSGVSFPFYFPPNNRLFMTSQSPAYPFVNPFAFSDVGSSLKL</sequence>
<comment type="caution">
    <text evidence="7">The sequence shown here is derived from an EMBL/GenBank/DDBJ whole genome shotgun (WGS) entry which is preliminary data.</text>
</comment>
<dbReference type="PROSITE" id="PS00658">
    <property type="entry name" value="FORK_HEAD_2"/>
    <property type="match status" value="1"/>
</dbReference>
<dbReference type="Proteomes" id="UP001642483">
    <property type="component" value="Unassembled WGS sequence"/>
</dbReference>